<evidence type="ECO:0000256" key="2">
    <source>
        <dbReference type="PROSITE-ProRule" id="PRU00335"/>
    </source>
</evidence>
<dbReference type="EMBL" id="JBHTCJ010000018">
    <property type="protein sequence ID" value="MFC7344637.1"/>
    <property type="molecule type" value="Genomic_DNA"/>
</dbReference>
<dbReference type="InterPro" id="IPR009057">
    <property type="entry name" value="Homeodomain-like_sf"/>
</dbReference>
<evidence type="ECO:0000313" key="5">
    <source>
        <dbReference type="Proteomes" id="UP001596504"/>
    </source>
</evidence>
<dbReference type="RefSeq" id="WP_380672617.1">
    <property type="nucleotide sequence ID" value="NZ_JBHTCJ010000018.1"/>
</dbReference>
<dbReference type="InterPro" id="IPR041583">
    <property type="entry name" value="TetR_C_31"/>
</dbReference>
<evidence type="ECO:0000313" key="4">
    <source>
        <dbReference type="EMBL" id="MFC7344637.1"/>
    </source>
</evidence>
<feature type="DNA-binding region" description="H-T-H motif" evidence="2">
    <location>
        <begin position="39"/>
        <end position="58"/>
    </location>
</feature>
<dbReference type="PANTHER" id="PTHR30055:SF231">
    <property type="entry name" value="TRANSCRIPTIONAL REGULATORY PROTEIN (PROBABLY DEOR-FAMILY)-RELATED"/>
    <property type="match status" value="1"/>
</dbReference>
<dbReference type="SUPFAM" id="SSF46689">
    <property type="entry name" value="Homeodomain-like"/>
    <property type="match status" value="1"/>
</dbReference>
<dbReference type="Proteomes" id="UP001596504">
    <property type="component" value="Unassembled WGS sequence"/>
</dbReference>
<gene>
    <name evidence="4" type="ORF">ACFQRI_24790</name>
</gene>
<accession>A0ABW2LQV9</accession>
<reference evidence="5" key="1">
    <citation type="journal article" date="2019" name="Int. J. Syst. Evol. Microbiol.">
        <title>The Global Catalogue of Microorganisms (GCM) 10K type strain sequencing project: providing services to taxonomists for standard genome sequencing and annotation.</title>
        <authorList>
            <consortium name="The Broad Institute Genomics Platform"/>
            <consortium name="The Broad Institute Genome Sequencing Center for Infectious Disease"/>
            <person name="Wu L."/>
            <person name="Ma J."/>
        </authorList>
    </citation>
    <scope>NUCLEOTIDE SEQUENCE [LARGE SCALE GENOMIC DNA]</scope>
    <source>
        <strain evidence="5">WLHS5</strain>
    </source>
</reference>
<dbReference type="Pfam" id="PF00440">
    <property type="entry name" value="TetR_N"/>
    <property type="match status" value="1"/>
</dbReference>
<dbReference type="SUPFAM" id="SSF48498">
    <property type="entry name" value="Tetracyclin repressor-like, C-terminal domain"/>
    <property type="match status" value="1"/>
</dbReference>
<feature type="domain" description="HTH tetR-type" evidence="3">
    <location>
        <begin position="16"/>
        <end position="76"/>
    </location>
</feature>
<organism evidence="4 5">
    <name type="scientific">Saccharopolyspora griseoalba</name>
    <dbReference type="NCBI Taxonomy" id="1431848"/>
    <lineage>
        <taxon>Bacteria</taxon>
        <taxon>Bacillati</taxon>
        <taxon>Actinomycetota</taxon>
        <taxon>Actinomycetes</taxon>
        <taxon>Pseudonocardiales</taxon>
        <taxon>Pseudonocardiaceae</taxon>
        <taxon>Saccharopolyspora</taxon>
    </lineage>
</organism>
<dbReference type="PANTHER" id="PTHR30055">
    <property type="entry name" value="HTH-TYPE TRANSCRIPTIONAL REGULATOR RUTR"/>
    <property type="match status" value="1"/>
</dbReference>
<dbReference type="Pfam" id="PF17940">
    <property type="entry name" value="TetR_C_31"/>
    <property type="match status" value="1"/>
</dbReference>
<evidence type="ECO:0000259" key="3">
    <source>
        <dbReference type="PROSITE" id="PS50977"/>
    </source>
</evidence>
<evidence type="ECO:0000256" key="1">
    <source>
        <dbReference type="ARBA" id="ARBA00023125"/>
    </source>
</evidence>
<protein>
    <submittedName>
        <fullName evidence="4">TetR/AcrR family transcriptional regulator</fullName>
    </submittedName>
</protein>
<name>A0ABW2LQV9_9PSEU</name>
<sequence length="201" mass="22534">MTAAEEITDGRRLKGERRRRAILDATLRVIAREGIGAVSHRNVAREAEVPPASIAYYFNGIDDLLVASLLDSCELLLAKLDETRERVRESSQWPRAVAEMIAETVRDHRERTLAEYELYLLAARRPALRPAARRWLEVLRGDVSEGRAGEDPVARAFLAGLDGLFLQALIADEPPRADELEPVLRFLMRPHDHLGTAPPRG</sequence>
<proteinExistence type="predicted"/>
<dbReference type="InterPro" id="IPR036271">
    <property type="entry name" value="Tet_transcr_reg_TetR-rel_C_sf"/>
</dbReference>
<dbReference type="InterPro" id="IPR001647">
    <property type="entry name" value="HTH_TetR"/>
</dbReference>
<keyword evidence="5" id="KW-1185">Reference proteome</keyword>
<dbReference type="Gene3D" id="1.10.357.10">
    <property type="entry name" value="Tetracycline Repressor, domain 2"/>
    <property type="match status" value="1"/>
</dbReference>
<dbReference type="PROSITE" id="PS50977">
    <property type="entry name" value="HTH_TETR_2"/>
    <property type="match status" value="1"/>
</dbReference>
<comment type="caution">
    <text evidence="4">The sequence shown here is derived from an EMBL/GenBank/DDBJ whole genome shotgun (WGS) entry which is preliminary data.</text>
</comment>
<dbReference type="InterPro" id="IPR050109">
    <property type="entry name" value="HTH-type_TetR-like_transc_reg"/>
</dbReference>
<keyword evidence="1 2" id="KW-0238">DNA-binding</keyword>